<keyword evidence="1" id="KW-1133">Transmembrane helix</keyword>
<evidence type="ECO:0000256" key="1">
    <source>
        <dbReference type="SAM" id="Phobius"/>
    </source>
</evidence>
<keyword evidence="1" id="KW-0812">Transmembrane</keyword>
<protein>
    <submittedName>
        <fullName evidence="2">Uncharacterized protein</fullName>
    </submittedName>
</protein>
<sequence length="100" mass="10971">MSPTLLKPPSLLSFWATPPQNSTRALPHSINPPTPIVAVIVVLSVGILIIGSALRRPSHAEMAANIESPDVWHTLVACGNEPRLLWQQQHQLRNEIGKLM</sequence>
<reference evidence="3" key="1">
    <citation type="journal article" date="2017" name="Nat. Ecol. Evol.">
        <title>Genome expansion and lineage-specific genetic innovations in the forest pathogenic fungi Armillaria.</title>
        <authorList>
            <person name="Sipos G."/>
            <person name="Prasanna A.N."/>
            <person name="Walter M.C."/>
            <person name="O'Connor E."/>
            <person name="Balint B."/>
            <person name="Krizsan K."/>
            <person name="Kiss B."/>
            <person name="Hess J."/>
            <person name="Varga T."/>
            <person name="Slot J."/>
            <person name="Riley R."/>
            <person name="Boka B."/>
            <person name="Rigling D."/>
            <person name="Barry K."/>
            <person name="Lee J."/>
            <person name="Mihaltcheva S."/>
            <person name="LaButti K."/>
            <person name="Lipzen A."/>
            <person name="Waldron R."/>
            <person name="Moloney N.M."/>
            <person name="Sperisen C."/>
            <person name="Kredics L."/>
            <person name="Vagvoelgyi C."/>
            <person name="Patrignani A."/>
            <person name="Fitzpatrick D."/>
            <person name="Nagy I."/>
            <person name="Doyle S."/>
            <person name="Anderson J.B."/>
            <person name="Grigoriev I.V."/>
            <person name="Gueldener U."/>
            <person name="Muensterkoetter M."/>
            <person name="Nagy L.G."/>
        </authorList>
    </citation>
    <scope>NUCLEOTIDE SEQUENCE [LARGE SCALE GENOMIC DNA]</scope>
    <source>
        <strain evidence="3">C18/9</strain>
    </source>
</reference>
<dbReference type="EMBL" id="FUEG01000042">
    <property type="protein sequence ID" value="SJL17307.1"/>
    <property type="molecule type" value="Genomic_DNA"/>
</dbReference>
<evidence type="ECO:0000313" key="2">
    <source>
        <dbReference type="EMBL" id="SJL17307.1"/>
    </source>
</evidence>
<dbReference type="AlphaFoldDB" id="A0A284S8G6"/>
<evidence type="ECO:0000313" key="3">
    <source>
        <dbReference type="Proteomes" id="UP000219338"/>
    </source>
</evidence>
<dbReference type="Proteomes" id="UP000219338">
    <property type="component" value="Unassembled WGS sequence"/>
</dbReference>
<feature type="transmembrane region" description="Helical" evidence="1">
    <location>
        <begin position="35"/>
        <end position="54"/>
    </location>
</feature>
<name>A0A284S8G6_ARMOS</name>
<proteinExistence type="predicted"/>
<keyword evidence="3" id="KW-1185">Reference proteome</keyword>
<keyword evidence="1" id="KW-0472">Membrane</keyword>
<accession>A0A284S8G6</accession>
<organism evidence="2 3">
    <name type="scientific">Armillaria ostoyae</name>
    <name type="common">Armillaria root rot fungus</name>
    <dbReference type="NCBI Taxonomy" id="47428"/>
    <lineage>
        <taxon>Eukaryota</taxon>
        <taxon>Fungi</taxon>
        <taxon>Dikarya</taxon>
        <taxon>Basidiomycota</taxon>
        <taxon>Agaricomycotina</taxon>
        <taxon>Agaricomycetes</taxon>
        <taxon>Agaricomycetidae</taxon>
        <taxon>Agaricales</taxon>
        <taxon>Marasmiineae</taxon>
        <taxon>Physalacriaceae</taxon>
        <taxon>Armillaria</taxon>
    </lineage>
</organism>
<gene>
    <name evidence="2" type="ORF">ARMOST_20856</name>
</gene>